<evidence type="ECO:0000313" key="2">
    <source>
        <dbReference type="EMBL" id="ADV62003.1"/>
    </source>
</evidence>
<reference key="1">
    <citation type="submission" date="2010-11" db="EMBL/GenBank/DDBJ databases">
        <title>The complete sequence of chromosome of Isophaera pallida ATCC 43644.</title>
        <authorList>
            <consortium name="US DOE Joint Genome Institute (JGI-PGF)"/>
            <person name="Lucas S."/>
            <person name="Copeland A."/>
            <person name="Lapidus A."/>
            <person name="Bruce D."/>
            <person name="Goodwin L."/>
            <person name="Pitluck S."/>
            <person name="Kyrpides N."/>
            <person name="Mavromatis K."/>
            <person name="Pagani I."/>
            <person name="Ivanova N."/>
            <person name="Saunders E."/>
            <person name="Brettin T."/>
            <person name="Detter J.C."/>
            <person name="Han C."/>
            <person name="Tapia R."/>
            <person name="Land M."/>
            <person name="Hauser L."/>
            <person name="Markowitz V."/>
            <person name="Cheng J.-F."/>
            <person name="Hugenholtz P."/>
            <person name="Woyke T."/>
            <person name="Wu D."/>
            <person name="Eisen J.A."/>
        </authorList>
    </citation>
    <scope>NUCLEOTIDE SEQUENCE</scope>
    <source>
        <strain>ATCC 43644</strain>
    </source>
</reference>
<accession>E8QY13</accession>
<dbReference type="HOGENOM" id="CLU_446744_0_0_0"/>
<dbReference type="Pfam" id="PF09823">
    <property type="entry name" value="DUF2357"/>
    <property type="match status" value="1"/>
</dbReference>
<evidence type="ECO:0000313" key="3">
    <source>
        <dbReference type="Proteomes" id="UP000008631"/>
    </source>
</evidence>
<reference evidence="2 3" key="2">
    <citation type="journal article" date="2011" name="Stand. Genomic Sci.">
        <title>Complete genome sequence of Isosphaera pallida type strain (IS1B).</title>
        <authorList>
            <consortium name="US DOE Joint Genome Institute (JGI-PGF)"/>
            <person name="Goker M."/>
            <person name="Cleland D."/>
            <person name="Saunders E."/>
            <person name="Lapidus A."/>
            <person name="Nolan M."/>
            <person name="Lucas S."/>
            <person name="Hammon N."/>
            <person name="Deshpande S."/>
            <person name="Cheng J.F."/>
            <person name="Tapia R."/>
            <person name="Han C."/>
            <person name="Goodwin L."/>
            <person name="Pitluck S."/>
            <person name="Liolios K."/>
            <person name="Pagani I."/>
            <person name="Ivanova N."/>
            <person name="Mavromatis K."/>
            <person name="Pati A."/>
            <person name="Chen A."/>
            <person name="Palaniappan K."/>
            <person name="Land M."/>
            <person name="Hauser L."/>
            <person name="Chang Y.J."/>
            <person name="Jeffries C.D."/>
            <person name="Detter J.C."/>
            <person name="Beck B."/>
            <person name="Woyke T."/>
            <person name="Bristow J."/>
            <person name="Eisen J.A."/>
            <person name="Markowitz V."/>
            <person name="Hugenholtz P."/>
            <person name="Kyrpides N.C."/>
            <person name="Klenk H.P."/>
        </authorList>
    </citation>
    <scope>NUCLEOTIDE SEQUENCE [LARGE SCALE GENOMIC DNA]</scope>
    <source>
        <strain evidence="3">ATCC 43644 / DSM 9630 / IS1B</strain>
    </source>
</reference>
<dbReference type="InterPro" id="IPR007505">
    <property type="entry name" value="PDDEXK_7"/>
</dbReference>
<protein>
    <recommendedName>
        <fullName evidence="1">DUF2357 domain-containing protein</fullName>
    </recommendedName>
</protein>
<dbReference type="Pfam" id="PF04411">
    <property type="entry name" value="PDDEXK_7"/>
    <property type="match status" value="1"/>
</dbReference>
<proteinExistence type="predicted"/>
<organism evidence="2 3">
    <name type="scientific">Isosphaera pallida (strain ATCC 43644 / DSM 9630 / IS1B)</name>
    <dbReference type="NCBI Taxonomy" id="575540"/>
    <lineage>
        <taxon>Bacteria</taxon>
        <taxon>Pseudomonadati</taxon>
        <taxon>Planctomycetota</taxon>
        <taxon>Planctomycetia</taxon>
        <taxon>Isosphaerales</taxon>
        <taxon>Isosphaeraceae</taxon>
        <taxon>Isosphaera</taxon>
    </lineage>
</organism>
<dbReference type="Proteomes" id="UP000008631">
    <property type="component" value="Chromosome"/>
</dbReference>
<dbReference type="AlphaFoldDB" id="E8QY13"/>
<sequence length="611" mass="69267">MISSNFYELKVKGPGDKIQFHERHSPAASTEPTRRGLSLHAAHHFAVSVARWGPNHPRLRLKLGEEILAEVPPGMARFETDQQPWLRNEFGESRILLEEVDEDGSARPLMIVDLQIIPRPEVVRDFRVMVEDLTEIHEGLALDVVGRGYTRKLFDGTVISRLQPRMVLDKLTDLYDHLRRALDLIAKQPSLTLHWNHRLARYRGGDRVAANAAARAARDPATRLDPQGRVVNLGKVLVRNAVLSDDLPEHRHIAEGLRRLESRSRGLAEHCRTSAQLLRKEQSRWGGQRTSGGPSVFEQRDLPRIEALLEQAREAEELAERFGDLLRTHDFLRHAGPPRTVLAPTPTFLGRTAYREVYRCLIQSRDPLGLLVDGDAFRISYRDLPTLYEYWCFLKTVAHLRNRFDLAGARSSFSLVDEIYRPELKPGQEFRFDAAPGVGLVVTYMPEFLEHRRADRAGHTYGAAFTKDPLRPDITVEVVFNDPNRPPVMLVLDAKSTDQFSPAKFRDLADYSRQIFDLRTGWQPIRQVVLLHRDRSFRPLANIPDYFEGRKLPPETILLGAVACSPERPGEVPANLALAIDLFLENQAGLPRPRAASSSVERPSPAHLDAF</sequence>
<keyword evidence="3" id="KW-1185">Reference proteome</keyword>
<dbReference type="eggNOG" id="COG1700">
    <property type="taxonomic scope" value="Bacteria"/>
</dbReference>
<dbReference type="RefSeq" id="WP_013564291.1">
    <property type="nucleotide sequence ID" value="NC_014962.1"/>
</dbReference>
<feature type="domain" description="DUF2357" evidence="1">
    <location>
        <begin position="124"/>
        <end position="273"/>
    </location>
</feature>
<dbReference type="OrthoDB" id="11970at2"/>
<evidence type="ECO:0000259" key="1">
    <source>
        <dbReference type="Pfam" id="PF09823"/>
    </source>
</evidence>
<dbReference type="KEGG" id="ipa:Isop_1418"/>
<dbReference type="InParanoid" id="E8QY13"/>
<dbReference type="EMBL" id="CP002353">
    <property type="protein sequence ID" value="ADV62003.1"/>
    <property type="molecule type" value="Genomic_DNA"/>
</dbReference>
<name>E8QY13_ISOPI</name>
<dbReference type="InterPro" id="IPR018633">
    <property type="entry name" value="DUF2357"/>
</dbReference>
<dbReference type="STRING" id="575540.Isop_1418"/>
<gene>
    <name evidence="2" type="ordered locus">Isop_1418</name>
</gene>